<sequence>MTSTTGAAGSRNTAASGLAAICGNDRRPAGDGSGSAATAGPVGAATARRGDRAAERLQPAGLVAQGYQQVIQAGRLVRRDLAQLEVRAGDEGALRRGEHHAAQPVPLPGEVVEAGGVHKSTMTHHFRTLRQAGLTRTVVAGRTHTIELRRDELDIRFPGLIDALTGDATPPD</sequence>
<evidence type="ECO:0000313" key="2">
    <source>
        <dbReference type="EMBL" id="GLK99306.1"/>
    </source>
</evidence>
<reference evidence="2" key="1">
    <citation type="journal article" date="2014" name="Int. J. Syst. Evol. Microbiol.">
        <title>Complete genome sequence of Corynebacterium casei LMG S-19264T (=DSM 44701T), isolated from a smear-ripened cheese.</title>
        <authorList>
            <consortium name="US DOE Joint Genome Institute (JGI-PGF)"/>
            <person name="Walter F."/>
            <person name="Albersmeier A."/>
            <person name="Kalinowski J."/>
            <person name="Ruckert C."/>
        </authorList>
    </citation>
    <scope>NUCLEOTIDE SEQUENCE</scope>
    <source>
        <strain evidence="2">VKM Ac-1321</strain>
    </source>
</reference>
<dbReference type="SUPFAM" id="SSF46785">
    <property type="entry name" value="Winged helix' DNA-binding domain"/>
    <property type="match status" value="1"/>
</dbReference>
<proteinExistence type="predicted"/>
<name>A0A9W6NK31_9ACTN</name>
<feature type="region of interest" description="Disordered" evidence="1">
    <location>
        <begin position="23"/>
        <end position="51"/>
    </location>
</feature>
<dbReference type="Gene3D" id="1.10.10.10">
    <property type="entry name" value="Winged helix-like DNA-binding domain superfamily/Winged helix DNA-binding domain"/>
    <property type="match status" value="1"/>
</dbReference>
<protein>
    <submittedName>
        <fullName evidence="2">Uncharacterized protein</fullName>
    </submittedName>
</protein>
<keyword evidence="3" id="KW-1185">Reference proteome</keyword>
<dbReference type="EMBL" id="BSFP01000003">
    <property type="protein sequence ID" value="GLK99306.1"/>
    <property type="molecule type" value="Genomic_DNA"/>
</dbReference>
<dbReference type="InterPro" id="IPR036388">
    <property type="entry name" value="WH-like_DNA-bd_sf"/>
</dbReference>
<dbReference type="InterPro" id="IPR036390">
    <property type="entry name" value="WH_DNA-bd_sf"/>
</dbReference>
<evidence type="ECO:0000256" key="1">
    <source>
        <dbReference type="SAM" id="MobiDB-lite"/>
    </source>
</evidence>
<comment type="caution">
    <text evidence="2">The sequence shown here is derived from an EMBL/GenBank/DDBJ whole genome shotgun (WGS) entry which is preliminary data.</text>
</comment>
<evidence type="ECO:0000313" key="3">
    <source>
        <dbReference type="Proteomes" id="UP001143480"/>
    </source>
</evidence>
<accession>A0A9W6NK31</accession>
<feature type="compositionally biased region" description="Low complexity" evidence="1">
    <location>
        <begin position="34"/>
        <end position="47"/>
    </location>
</feature>
<reference evidence="2" key="2">
    <citation type="submission" date="2023-01" db="EMBL/GenBank/DDBJ databases">
        <authorList>
            <person name="Sun Q."/>
            <person name="Evtushenko L."/>
        </authorList>
    </citation>
    <scope>NUCLEOTIDE SEQUENCE</scope>
    <source>
        <strain evidence="2">VKM Ac-1321</strain>
    </source>
</reference>
<organism evidence="2 3">
    <name type="scientific">Dactylosporangium matsuzakiense</name>
    <dbReference type="NCBI Taxonomy" id="53360"/>
    <lineage>
        <taxon>Bacteria</taxon>
        <taxon>Bacillati</taxon>
        <taxon>Actinomycetota</taxon>
        <taxon>Actinomycetes</taxon>
        <taxon>Micromonosporales</taxon>
        <taxon>Micromonosporaceae</taxon>
        <taxon>Dactylosporangium</taxon>
    </lineage>
</organism>
<gene>
    <name evidence="2" type="ORF">GCM10017581_010470</name>
</gene>
<dbReference type="Proteomes" id="UP001143480">
    <property type="component" value="Unassembled WGS sequence"/>
</dbReference>
<dbReference type="AlphaFoldDB" id="A0A9W6NK31"/>